<comment type="caution">
    <text evidence="2">The sequence shown here is derived from an EMBL/GenBank/DDBJ whole genome shotgun (WGS) entry which is preliminary data.</text>
</comment>
<dbReference type="AlphaFoldDB" id="A0A9K3CYN7"/>
<evidence type="ECO:0000256" key="1">
    <source>
        <dbReference type="SAM" id="MobiDB-lite"/>
    </source>
</evidence>
<organism evidence="2 3">
    <name type="scientific">Kipferlia bialata</name>
    <dbReference type="NCBI Taxonomy" id="797122"/>
    <lineage>
        <taxon>Eukaryota</taxon>
        <taxon>Metamonada</taxon>
        <taxon>Carpediemonas-like organisms</taxon>
        <taxon>Kipferlia</taxon>
    </lineage>
</organism>
<gene>
    <name evidence="2" type="ORF">KIPB_006326</name>
</gene>
<keyword evidence="3" id="KW-1185">Reference proteome</keyword>
<reference evidence="2 3" key="1">
    <citation type="journal article" date="2018" name="PLoS ONE">
        <title>The draft genome of Kipferlia bialata reveals reductive genome evolution in fornicate parasites.</title>
        <authorList>
            <person name="Tanifuji G."/>
            <person name="Takabayashi S."/>
            <person name="Kume K."/>
            <person name="Takagi M."/>
            <person name="Nakayama T."/>
            <person name="Kamikawa R."/>
            <person name="Inagaki Y."/>
            <person name="Hashimoto T."/>
        </authorList>
    </citation>
    <scope>NUCLEOTIDE SEQUENCE [LARGE SCALE GENOMIC DNA]</scope>
    <source>
        <strain evidence="2">NY0173</strain>
    </source>
</reference>
<feature type="compositionally biased region" description="Low complexity" evidence="1">
    <location>
        <begin position="195"/>
        <end position="208"/>
    </location>
</feature>
<sequence length="263" mass="28009">MVRDVISAVDDQLVQSKAHCGEMQGIERVLIDGQGMMTGQLQSHTESIANLKRMHSQTQSLIGVEEDGVSLQHRLSDKMTLMEHVLVNLRGAISHLSEDQTVGVDGKVQSLEATLALADRELARVKSQLVSLTPRVAEVGLQGMRSEMLGSTDTASLSTRRSAMRGEPTSPLTPDAQEDAKDTRDSPLDAASLNSSGPVPSRVPVPRSFTFPDTAVMSQAEVSSEAQGPLSLSAAEASPSSLLSLSAAQRSLRVVVGGQRPKF</sequence>
<evidence type="ECO:0000313" key="2">
    <source>
        <dbReference type="EMBL" id="GIQ84771.1"/>
    </source>
</evidence>
<dbReference type="EMBL" id="BDIP01001614">
    <property type="protein sequence ID" value="GIQ84771.1"/>
    <property type="molecule type" value="Genomic_DNA"/>
</dbReference>
<accession>A0A9K3CYN7</accession>
<feature type="region of interest" description="Disordered" evidence="1">
    <location>
        <begin position="143"/>
        <end position="241"/>
    </location>
</feature>
<feature type="compositionally biased region" description="Polar residues" evidence="1">
    <location>
        <begin position="149"/>
        <end position="161"/>
    </location>
</feature>
<proteinExistence type="predicted"/>
<feature type="compositionally biased region" description="Basic and acidic residues" evidence="1">
    <location>
        <begin position="178"/>
        <end position="187"/>
    </location>
</feature>
<dbReference type="Proteomes" id="UP000265618">
    <property type="component" value="Unassembled WGS sequence"/>
</dbReference>
<name>A0A9K3CYN7_9EUKA</name>
<protein>
    <submittedName>
        <fullName evidence="2">Uncharacterized protein</fullName>
    </submittedName>
</protein>
<feature type="compositionally biased region" description="Low complexity" evidence="1">
    <location>
        <begin position="230"/>
        <end position="241"/>
    </location>
</feature>
<feature type="compositionally biased region" description="Polar residues" evidence="1">
    <location>
        <begin position="216"/>
        <end position="226"/>
    </location>
</feature>
<evidence type="ECO:0000313" key="3">
    <source>
        <dbReference type="Proteomes" id="UP000265618"/>
    </source>
</evidence>